<keyword evidence="12" id="KW-0460">Magnesium</keyword>
<evidence type="ECO:0000313" key="16">
    <source>
        <dbReference type="Proteomes" id="UP000230729"/>
    </source>
</evidence>
<evidence type="ECO:0000256" key="12">
    <source>
        <dbReference type="PIRSR" id="PIRSR039102-3"/>
    </source>
</evidence>
<keyword evidence="6 13" id="KW-0067">ATP-binding</keyword>
<evidence type="ECO:0000256" key="11">
    <source>
        <dbReference type="PIRSR" id="PIRSR039102-1"/>
    </source>
</evidence>
<dbReference type="InterPro" id="IPR011127">
    <property type="entry name" value="Dala_Dala_lig_N"/>
</dbReference>
<dbReference type="GO" id="GO:0046872">
    <property type="term" value="F:metal ion binding"/>
    <property type="evidence" value="ECO:0007669"/>
    <property type="project" value="UniProtKB-KW"/>
</dbReference>
<keyword evidence="3 10" id="KW-0963">Cytoplasm</keyword>
<proteinExistence type="inferred from homology"/>
<feature type="active site" evidence="11">
    <location>
        <position position="46"/>
    </location>
</feature>
<dbReference type="PROSITE" id="PS00843">
    <property type="entry name" value="DALA_DALA_LIGASE_1"/>
    <property type="match status" value="1"/>
</dbReference>
<dbReference type="GO" id="GO:0009252">
    <property type="term" value="P:peptidoglycan biosynthetic process"/>
    <property type="evidence" value="ECO:0007669"/>
    <property type="project" value="UniProtKB-UniRule"/>
</dbReference>
<dbReference type="UniPathway" id="UPA00219"/>
<evidence type="ECO:0000256" key="7">
    <source>
        <dbReference type="ARBA" id="ARBA00022960"/>
    </source>
</evidence>
<organism evidence="15 16">
    <name type="scientific">Candidatus Falkowbacteria bacterium CG23_combo_of_CG06-09_8_20_14_all_49_15</name>
    <dbReference type="NCBI Taxonomy" id="1974572"/>
    <lineage>
        <taxon>Bacteria</taxon>
        <taxon>Candidatus Falkowiibacteriota</taxon>
    </lineage>
</organism>
<feature type="binding site" evidence="12">
    <location>
        <position position="302"/>
    </location>
    <ligand>
        <name>Mg(2+)</name>
        <dbReference type="ChEBI" id="CHEBI:18420"/>
        <label>2</label>
    </ligand>
</feature>
<comment type="function">
    <text evidence="10">Cell wall formation.</text>
</comment>
<dbReference type="PANTHER" id="PTHR23132:SF23">
    <property type="entry name" value="D-ALANINE--D-ALANINE LIGASE B"/>
    <property type="match status" value="1"/>
</dbReference>
<dbReference type="EMBL" id="PCSD01000075">
    <property type="protein sequence ID" value="PIP33659.1"/>
    <property type="molecule type" value="Genomic_DNA"/>
</dbReference>
<dbReference type="InterPro" id="IPR016185">
    <property type="entry name" value="PreATP-grasp_dom_sf"/>
</dbReference>
<evidence type="ECO:0000256" key="1">
    <source>
        <dbReference type="ARBA" id="ARBA00004496"/>
    </source>
</evidence>
<evidence type="ECO:0000256" key="8">
    <source>
        <dbReference type="ARBA" id="ARBA00022984"/>
    </source>
</evidence>
<dbReference type="Gene3D" id="3.40.50.20">
    <property type="match status" value="1"/>
</dbReference>
<dbReference type="Proteomes" id="UP000230729">
    <property type="component" value="Unassembled WGS sequence"/>
</dbReference>
<dbReference type="Pfam" id="PF01820">
    <property type="entry name" value="Dala_Dala_lig_N"/>
    <property type="match status" value="1"/>
</dbReference>
<keyword evidence="8 10" id="KW-0573">Peptidoglycan synthesis</keyword>
<keyword evidence="9 10" id="KW-0961">Cell wall biogenesis/degradation</keyword>
<keyword evidence="7 10" id="KW-0133">Cell shape</keyword>
<dbReference type="SUPFAM" id="SSF52440">
    <property type="entry name" value="PreATP-grasp domain"/>
    <property type="match status" value="1"/>
</dbReference>
<reference evidence="15 16" key="1">
    <citation type="submission" date="2017-09" db="EMBL/GenBank/DDBJ databases">
        <title>Depth-based differentiation of microbial function through sediment-hosted aquifers and enrichment of novel symbionts in the deep terrestrial subsurface.</title>
        <authorList>
            <person name="Probst A.J."/>
            <person name="Ladd B."/>
            <person name="Jarett J.K."/>
            <person name="Geller-Mcgrath D.E."/>
            <person name="Sieber C.M."/>
            <person name="Emerson J.B."/>
            <person name="Anantharaman K."/>
            <person name="Thomas B.C."/>
            <person name="Malmstrom R."/>
            <person name="Stieglmeier M."/>
            <person name="Klingl A."/>
            <person name="Woyke T."/>
            <person name="Ryan C.M."/>
            <person name="Banfield J.F."/>
        </authorList>
    </citation>
    <scope>NUCLEOTIDE SEQUENCE [LARGE SCALE GENOMIC DNA]</scope>
    <source>
        <strain evidence="15">CG23_combo_of_CG06-09_8_20_14_all_49_15</strain>
    </source>
</reference>
<dbReference type="GO" id="GO:0005737">
    <property type="term" value="C:cytoplasm"/>
    <property type="evidence" value="ECO:0007669"/>
    <property type="project" value="UniProtKB-SubCell"/>
</dbReference>
<feature type="active site" evidence="11">
    <location>
        <position position="177"/>
    </location>
</feature>
<dbReference type="AlphaFoldDB" id="A0A2G9ZKF7"/>
<feature type="domain" description="ATP-grasp" evidence="14">
    <location>
        <begin position="134"/>
        <end position="335"/>
    </location>
</feature>
<dbReference type="InterPro" id="IPR011095">
    <property type="entry name" value="Dala_Dala_lig_C"/>
</dbReference>
<keyword evidence="5 13" id="KW-0547">Nucleotide-binding</keyword>
<evidence type="ECO:0000259" key="14">
    <source>
        <dbReference type="PROSITE" id="PS50975"/>
    </source>
</evidence>
<feature type="binding site" evidence="12">
    <location>
        <position position="302"/>
    </location>
    <ligand>
        <name>Mg(2+)</name>
        <dbReference type="ChEBI" id="CHEBI:18420"/>
        <label>1</label>
    </ligand>
</feature>
<dbReference type="InterPro" id="IPR005905">
    <property type="entry name" value="D_ala_D_ala"/>
</dbReference>
<comment type="subcellular location">
    <subcellularLocation>
        <location evidence="1 10">Cytoplasm</location>
    </subcellularLocation>
</comment>
<evidence type="ECO:0000256" key="9">
    <source>
        <dbReference type="ARBA" id="ARBA00023316"/>
    </source>
</evidence>
<dbReference type="EC" id="6.3.2.4" evidence="10"/>
<gene>
    <name evidence="10" type="primary">ddl</name>
    <name evidence="15" type="ORF">COX22_03235</name>
</gene>
<evidence type="ECO:0000256" key="5">
    <source>
        <dbReference type="ARBA" id="ARBA00022741"/>
    </source>
</evidence>
<sequence>MPTVPLLFLKFCAVMLARISSKDKFFSNKSMKSLRIALLAGGVSAEREVSLKTGAMIRAALSGRHKIYFYDPKKDLIKFIRAAQTKKFQIVIPALHGFFGEDGRLQGLLDYLQIPYLFSGVLASAVAMDKQQTKILARRCGLRTAASLVINRHTSQARAQARRFPRPFVCKPLTAGSSKGVAVVRKPSEISAALDRAWEQDERIMLEKYIPGRELTATVMTIDGQDSALPIVEIIPKISKWFDYEAKYQAAGSEEICPAKIPASVAAKIKKQTIKLFSVLGLCDLARADFIWPGQGTPYFLEINTIPGMTATSLAPQAARAAGYVFVDFLECLIENCLKRFAAR</sequence>
<dbReference type="GO" id="GO:0005524">
    <property type="term" value="F:ATP binding"/>
    <property type="evidence" value="ECO:0007669"/>
    <property type="project" value="UniProtKB-UniRule"/>
</dbReference>
<dbReference type="GO" id="GO:0071555">
    <property type="term" value="P:cell wall organization"/>
    <property type="evidence" value="ECO:0007669"/>
    <property type="project" value="UniProtKB-KW"/>
</dbReference>
<dbReference type="InterPro" id="IPR013815">
    <property type="entry name" value="ATP_grasp_subdomain_1"/>
</dbReference>
<feature type="binding site" evidence="12">
    <location>
        <position position="289"/>
    </location>
    <ligand>
        <name>Mg(2+)</name>
        <dbReference type="ChEBI" id="CHEBI:18420"/>
        <label>1</label>
    </ligand>
</feature>
<dbReference type="InterPro" id="IPR000291">
    <property type="entry name" value="D-Ala_lig_Van_CS"/>
</dbReference>
<dbReference type="NCBIfam" id="NF002378">
    <property type="entry name" value="PRK01372.1"/>
    <property type="match status" value="1"/>
</dbReference>
<keyword evidence="12" id="KW-0479">Metal-binding</keyword>
<evidence type="ECO:0000256" key="4">
    <source>
        <dbReference type="ARBA" id="ARBA00022598"/>
    </source>
</evidence>
<feature type="binding site" evidence="12">
    <location>
        <position position="304"/>
    </location>
    <ligand>
        <name>Mg(2+)</name>
        <dbReference type="ChEBI" id="CHEBI:18420"/>
        <label>2</label>
    </ligand>
</feature>
<protein>
    <recommendedName>
        <fullName evidence="10">D-alanine--D-alanine ligase</fullName>
        <ecNumber evidence="10">6.3.2.4</ecNumber>
    </recommendedName>
    <alternativeName>
        <fullName evidence="10">D-Ala-D-Ala ligase</fullName>
    </alternativeName>
    <alternativeName>
        <fullName evidence="10">D-alanylalanine synthetase</fullName>
    </alternativeName>
</protein>
<comment type="catalytic activity">
    <reaction evidence="10">
        <text>2 D-alanine + ATP = D-alanyl-D-alanine + ADP + phosphate + H(+)</text>
        <dbReference type="Rhea" id="RHEA:11224"/>
        <dbReference type="ChEBI" id="CHEBI:15378"/>
        <dbReference type="ChEBI" id="CHEBI:30616"/>
        <dbReference type="ChEBI" id="CHEBI:43474"/>
        <dbReference type="ChEBI" id="CHEBI:57416"/>
        <dbReference type="ChEBI" id="CHEBI:57822"/>
        <dbReference type="ChEBI" id="CHEBI:456216"/>
        <dbReference type="EC" id="6.3.2.4"/>
    </reaction>
</comment>
<dbReference type="Gene3D" id="3.30.1490.20">
    <property type="entry name" value="ATP-grasp fold, A domain"/>
    <property type="match status" value="1"/>
</dbReference>
<comment type="pathway">
    <text evidence="10">Cell wall biogenesis; peptidoglycan biosynthesis.</text>
</comment>
<keyword evidence="12" id="KW-0464">Manganese</keyword>
<comment type="cofactor">
    <cofactor evidence="12">
        <name>Mg(2+)</name>
        <dbReference type="ChEBI" id="CHEBI:18420"/>
    </cofactor>
    <cofactor evidence="12">
        <name>Mn(2+)</name>
        <dbReference type="ChEBI" id="CHEBI:29035"/>
    </cofactor>
    <text evidence="12">Binds 2 magnesium or manganese ions per subunit.</text>
</comment>
<dbReference type="GO" id="GO:0008360">
    <property type="term" value="P:regulation of cell shape"/>
    <property type="evidence" value="ECO:0007669"/>
    <property type="project" value="UniProtKB-KW"/>
</dbReference>
<dbReference type="SMART" id="SM01209">
    <property type="entry name" value="GARS_A"/>
    <property type="match status" value="1"/>
</dbReference>
<accession>A0A2G9ZKF7</accession>
<dbReference type="Pfam" id="PF07478">
    <property type="entry name" value="Dala_Dala_lig_C"/>
    <property type="match status" value="1"/>
</dbReference>
<comment type="caution">
    <text evidence="15">The sequence shown here is derived from an EMBL/GenBank/DDBJ whole genome shotgun (WGS) entry which is preliminary data.</text>
</comment>
<dbReference type="GO" id="GO:0008716">
    <property type="term" value="F:D-alanine-D-alanine ligase activity"/>
    <property type="evidence" value="ECO:0007669"/>
    <property type="project" value="UniProtKB-UniRule"/>
</dbReference>
<evidence type="ECO:0000256" key="2">
    <source>
        <dbReference type="ARBA" id="ARBA00010871"/>
    </source>
</evidence>
<evidence type="ECO:0000313" key="15">
    <source>
        <dbReference type="EMBL" id="PIP33659.1"/>
    </source>
</evidence>
<name>A0A2G9ZKF7_9BACT</name>
<evidence type="ECO:0000256" key="13">
    <source>
        <dbReference type="PROSITE-ProRule" id="PRU00409"/>
    </source>
</evidence>
<dbReference type="Gene3D" id="3.30.470.20">
    <property type="entry name" value="ATP-grasp fold, B domain"/>
    <property type="match status" value="1"/>
</dbReference>
<dbReference type="PIRSF" id="PIRSF039102">
    <property type="entry name" value="Ddl/VanB"/>
    <property type="match status" value="1"/>
</dbReference>
<feature type="active site" evidence="11">
    <location>
        <position position="313"/>
    </location>
</feature>
<dbReference type="PROSITE" id="PS00844">
    <property type="entry name" value="DALA_DALA_LIGASE_2"/>
    <property type="match status" value="1"/>
</dbReference>
<evidence type="ECO:0000256" key="3">
    <source>
        <dbReference type="ARBA" id="ARBA00022490"/>
    </source>
</evidence>
<dbReference type="PROSITE" id="PS50975">
    <property type="entry name" value="ATP_GRASP"/>
    <property type="match status" value="1"/>
</dbReference>
<comment type="similarity">
    <text evidence="2 10">Belongs to the D-alanine--D-alanine ligase family.</text>
</comment>
<dbReference type="NCBIfam" id="TIGR01205">
    <property type="entry name" value="D_ala_D_alaTIGR"/>
    <property type="match status" value="1"/>
</dbReference>
<keyword evidence="4 10" id="KW-0436">Ligase</keyword>
<dbReference type="SUPFAM" id="SSF56059">
    <property type="entry name" value="Glutathione synthetase ATP-binding domain-like"/>
    <property type="match status" value="1"/>
</dbReference>
<dbReference type="HAMAP" id="MF_00047">
    <property type="entry name" value="Dala_Dala_lig"/>
    <property type="match status" value="1"/>
</dbReference>
<evidence type="ECO:0000256" key="10">
    <source>
        <dbReference type="HAMAP-Rule" id="MF_00047"/>
    </source>
</evidence>
<evidence type="ECO:0000256" key="6">
    <source>
        <dbReference type="ARBA" id="ARBA00022840"/>
    </source>
</evidence>
<dbReference type="InterPro" id="IPR011761">
    <property type="entry name" value="ATP-grasp"/>
</dbReference>
<dbReference type="PANTHER" id="PTHR23132">
    <property type="entry name" value="D-ALANINE--D-ALANINE LIGASE"/>
    <property type="match status" value="1"/>
</dbReference>